<evidence type="ECO:0000313" key="2">
    <source>
        <dbReference type="EMBL" id="TCJ17956.1"/>
    </source>
</evidence>
<evidence type="ECO:0000259" key="1">
    <source>
        <dbReference type="Pfam" id="PF08241"/>
    </source>
</evidence>
<keyword evidence="2" id="KW-0808">Transferase</keyword>
<dbReference type="GO" id="GO:0008757">
    <property type="term" value="F:S-adenosylmethionine-dependent methyltransferase activity"/>
    <property type="evidence" value="ECO:0007669"/>
    <property type="project" value="InterPro"/>
</dbReference>
<dbReference type="Pfam" id="PF08241">
    <property type="entry name" value="Methyltransf_11"/>
    <property type="match status" value="1"/>
</dbReference>
<dbReference type="AlphaFoldDB" id="A0A4R1BKU8"/>
<dbReference type="Gene3D" id="3.40.50.150">
    <property type="entry name" value="Vaccinia Virus protein VP39"/>
    <property type="match status" value="1"/>
</dbReference>
<gene>
    <name evidence="2" type="ORF">EZJ19_03340</name>
</gene>
<feature type="domain" description="Methyltransferase type 11" evidence="1">
    <location>
        <begin position="142"/>
        <end position="191"/>
    </location>
</feature>
<dbReference type="RefSeq" id="WP_131444875.1">
    <property type="nucleotide sequence ID" value="NZ_SJZB01000013.1"/>
</dbReference>
<protein>
    <submittedName>
        <fullName evidence="2">Class I SAM-dependent methyltransferase</fullName>
    </submittedName>
</protein>
<accession>A0A4R1BKU8</accession>
<dbReference type="EMBL" id="SJZB01000013">
    <property type="protein sequence ID" value="TCJ17956.1"/>
    <property type="molecule type" value="Genomic_DNA"/>
</dbReference>
<dbReference type="GO" id="GO:0032259">
    <property type="term" value="P:methylation"/>
    <property type="evidence" value="ECO:0007669"/>
    <property type="project" value="UniProtKB-KW"/>
</dbReference>
<comment type="caution">
    <text evidence="2">The sequence shown here is derived from an EMBL/GenBank/DDBJ whole genome shotgun (WGS) entry which is preliminary data.</text>
</comment>
<proteinExistence type="predicted"/>
<dbReference type="SUPFAM" id="SSF53335">
    <property type="entry name" value="S-adenosyl-L-methionine-dependent methyltransferases"/>
    <property type="match status" value="1"/>
</dbReference>
<dbReference type="InterPro" id="IPR029063">
    <property type="entry name" value="SAM-dependent_MTases_sf"/>
</dbReference>
<keyword evidence="2" id="KW-0489">Methyltransferase</keyword>
<evidence type="ECO:0000313" key="3">
    <source>
        <dbReference type="Proteomes" id="UP000295443"/>
    </source>
</evidence>
<sequence>MLDLALIYSVKDQGQAEHYFQHVYPMLDGIQRNYVRDLASYGLLGYCPACGVGEVQIDYMFSADGKTPVWRERGVCRCGLNTRMRATLDWIVTSETLNRTSVVYCSEGKTAFYKALLDFLPLTIGSEYIPNQAPLGSVDRHGLRCESLEQLSFADDSFDLLVSLDVLEHVFDFEAALDNMLRVLKPGGVALVTVPFQFGRERTQRRAEVDAGGRLVHRLPPVYHGDPISGVGALLVYDFGWDLIDYAKAIGFRDVEFLFIWSEAKKYLGINYILRMRK</sequence>
<organism evidence="2 3">
    <name type="scientific">Parasulfuritortus cantonensis</name>
    <dbReference type="NCBI Taxonomy" id="2528202"/>
    <lineage>
        <taxon>Bacteria</taxon>
        <taxon>Pseudomonadati</taxon>
        <taxon>Pseudomonadota</taxon>
        <taxon>Betaproteobacteria</taxon>
        <taxon>Nitrosomonadales</taxon>
        <taxon>Thiobacillaceae</taxon>
        <taxon>Parasulfuritortus</taxon>
    </lineage>
</organism>
<dbReference type="Proteomes" id="UP000295443">
    <property type="component" value="Unassembled WGS sequence"/>
</dbReference>
<dbReference type="InterPro" id="IPR013216">
    <property type="entry name" value="Methyltransf_11"/>
</dbReference>
<reference evidence="2 3" key="1">
    <citation type="submission" date="2019-03" db="EMBL/GenBank/DDBJ databases">
        <title>Genome sequence of Thiobacillaceae bacterium LSR1, a sulfur-oxidizing bacterium isolated from freshwater sediment.</title>
        <authorList>
            <person name="Li S."/>
        </authorList>
    </citation>
    <scope>NUCLEOTIDE SEQUENCE [LARGE SCALE GENOMIC DNA]</scope>
    <source>
        <strain evidence="2 3">LSR1</strain>
    </source>
</reference>
<keyword evidence="3" id="KW-1185">Reference proteome</keyword>
<name>A0A4R1BKU8_9PROT</name>
<dbReference type="CDD" id="cd02440">
    <property type="entry name" value="AdoMet_MTases"/>
    <property type="match status" value="1"/>
</dbReference>
<dbReference type="OrthoDB" id="9790457at2"/>